<dbReference type="EMBL" id="BASZ01000006">
    <property type="protein sequence ID" value="GAD49624.1"/>
    <property type="molecule type" value="Genomic_DNA"/>
</dbReference>
<organism evidence="2 3">
    <name type="scientific">Caenibius tardaugens NBRC 16725</name>
    <dbReference type="NCBI Taxonomy" id="1219035"/>
    <lineage>
        <taxon>Bacteria</taxon>
        <taxon>Pseudomonadati</taxon>
        <taxon>Pseudomonadota</taxon>
        <taxon>Alphaproteobacteria</taxon>
        <taxon>Sphingomonadales</taxon>
        <taxon>Erythrobacteraceae</taxon>
        <taxon>Caenibius</taxon>
    </lineage>
</organism>
<reference evidence="2 3" key="1">
    <citation type="submission" date="2013-09" db="EMBL/GenBank/DDBJ databases">
        <title>Whole genome shotgun sequence of Novosphingobium tardaugens NBRC 16725.</title>
        <authorList>
            <person name="Isaki S."/>
            <person name="Hosoyama A."/>
            <person name="Tsuchikane K."/>
            <person name="Katsumata H."/>
            <person name="Ando Y."/>
            <person name="Yamazaki S."/>
            <person name="Fujita N."/>
        </authorList>
    </citation>
    <scope>NUCLEOTIDE SEQUENCE [LARGE SCALE GENOMIC DNA]</scope>
    <source>
        <strain evidence="2 3">NBRC 16725</strain>
    </source>
</reference>
<dbReference type="Proteomes" id="UP000016568">
    <property type="component" value="Unassembled WGS sequence"/>
</dbReference>
<feature type="transmembrane region" description="Helical" evidence="1">
    <location>
        <begin position="121"/>
        <end position="143"/>
    </location>
</feature>
<feature type="transmembrane region" description="Helical" evidence="1">
    <location>
        <begin position="149"/>
        <end position="171"/>
    </location>
</feature>
<dbReference type="RefSeq" id="WP_021690529.1">
    <property type="nucleotide sequence ID" value="NZ_BASZ01000006.1"/>
</dbReference>
<feature type="transmembrane region" description="Helical" evidence="1">
    <location>
        <begin position="24"/>
        <end position="43"/>
    </location>
</feature>
<dbReference type="AlphaFoldDB" id="U2ZW67"/>
<proteinExistence type="predicted"/>
<keyword evidence="1" id="KW-0812">Transmembrane</keyword>
<gene>
    <name evidence="2" type="ORF">NT2_06_00630</name>
</gene>
<keyword evidence="1" id="KW-1133">Transmembrane helix</keyword>
<dbReference type="KEGG" id="ntd:EGO55_19085"/>
<evidence type="ECO:0000313" key="2">
    <source>
        <dbReference type="EMBL" id="GAD49624.1"/>
    </source>
</evidence>
<dbReference type="OrthoDB" id="7426601at2"/>
<evidence type="ECO:0008006" key="4">
    <source>
        <dbReference type="Google" id="ProtNLM"/>
    </source>
</evidence>
<comment type="caution">
    <text evidence="2">The sequence shown here is derived from an EMBL/GenBank/DDBJ whole genome shotgun (WGS) entry which is preliminary data.</text>
</comment>
<dbReference type="eggNOG" id="ENOG502ZPNK">
    <property type="taxonomic scope" value="Bacteria"/>
</dbReference>
<keyword evidence="3" id="KW-1185">Reference proteome</keyword>
<evidence type="ECO:0000256" key="1">
    <source>
        <dbReference type="SAM" id="Phobius"/>
    </source>
</evidence>
<sequence length="183" mass="20211">MVEYRSATGRDGFGGRINRTHSPFVARMIPWASIIIASILPIFPIMASMPLLPPVGFIVLIAWRLVRPGLLPVWAGLPLGFVDDLFSGQPFGNAMLLWSLTLIALEIFETRFPWRGFAQDWLVGSAAIAVYIIVCALIAGASVGGLLSLLAPQLILSILLYPMFGRLVAFLDRFRLRRFRTIG</sequence>
<evidence type="ECO:0000313" key="3">
    <source>
        <dbReference type="Proteomes" id="UP000016568"/>
    </source>
</evidence>
<accession>U2ZW67</accession>
<keyword evidence="1" id="KW-0472">Membrane</keyword>
<feature type="transmembrane region" description="Helical" evidence="1">
    <location>
        <begin position="95"/>
        <end position="114"/>
    </location>
</feature>
<name>U2ZW67_9SPHN</name>
<protein>
    <recommendedName>
        <fullName evidence="4">Rod shape-determining protein MreD</fullName>
    </recommendedName>
</protein>